<dbReference type="SUPFAM" id="SSF53649">
    <property type="entry name" value="Alkaline phosphatase-like"/>
    <property type="match status" value="1"/>
</dbReference>
<evidence type="ECO:0000256" key="2">
    <source>
        <dbReference type="ARBA" id="ARBA00022723"/>
    </source>
</evidence>
<dbReference type="HOGENOM" id="CLU_006332_9_3_12"/>
<protein>
    <submittedName>
        <fullName evidence="6">Arylsulfatase A family protein</fullName>
    </submittedName>
</protein>
<dbReference type="Proteomes" id="UP000005632">
    <property type="component" value="Chromosome"/>
</dbReference>
<dbReference type="eggNOG" id="COG3119">
    <property type="taxonomic scope" value="Bacteria"/>
</dbReference>
<dbReference type="STRING" id="158190.SpiGrapes_0517"/>
<evidence type="ECO:0000256" key="3">
    <source>
        <dbReference type="ARBA" id="ARBA00022801"/>
    </source>
</evidence>
<dbReference type="RefSeq" id="WP_014269220.1">
    <property type="nucleotide sequence ID" value="NC_016633.1"/>
</dbReference>
<dbReference type="PANTHER" id="PTHR42693:SF33">
    <property type="entry name" value="ARYLSULFATASE"/>
    <property type="match status" value="1"/>
</dbReference>
<dbReference type="AlphaFoldDB" id="G8QWS7"/>
<sequence length="463" mass="53421">MKGNKKPNIVLFLTDDHAAWANGCYGNPDIVTPNLDYLAGQGIVMQNAFTPTPVCSPGRACLFTGRISSQHGVHDFIGSDPDTVDKNWMQREKLMPELLQENGYETALIGKWHLGQECIGKQGFDYCYTIGPDFPISHRGERIHYRGNEPVQRSGYMSQNITDDTIEYLRNRKDENKSFFLVSGHYATHSPFEGHPERLVEYYRRKGVDTFLKHANYPFGIQRNESLYPSRTDRKEALCQYYAGISQIDESVGRVLDELERQGILENTIIIYTADHGLNCGQHGLFGKANATYPINMVEEDIRVPLIFYAPNYLFSKQVRTEFVDHTDLFNTLLDLAGIEEMKSEKEKRNSPGKSYSCFLTNTEPYGGPWRDVQFCEYGPVKMAKWKNLKLVLYPHKDQNLLFDLDRDPDETVSFYNDERYQGVIENLRILIERHYAAYVVDEFNTQNYENLPRYNNIVAWKA</sequence>
<dbReference type="PANTHER" id="PTHR42693">
    <property type="entry name" value="ARYLSULFATASE FAMILY MEMBER"/>
    <property type="match status" value="1"/>
</dbReference>
<organism evidence="6 7">
    <name type="scientific">Sphaerochaeta pleomorpha (strain ATCC BAA-1885 / DSM 22778 / Grapes)</name>
    <dbReference type="NCBI Taxonomy" id="158190"/>
    <lineage>
        <taxon>Bacteria</taxon>
        <taxon>Pseudomonadati</taxon>
        <taxon>Spirochaetota</taxon>
        <taxon>Spirochaetia</taxon>
        <taxon>Spirochaetales</taxon>
        <taxon>Sphaerochaetaceae</taxon>
        <taxon>Sphaerochaeta</taxon>
    </lineage>
</organism>
<evidence type="ECO:0000256" key="4">
    <source>
        <dbReference type="ARBA" id="ARBA00022837"/>
    </source>
</evidence>
<keyword evidence="2" id="KW-0479">Metal-binding</keyword>
<evidence type="ECO:0000313" key="6">
    <source>
        <dbReference type="EMBL" id="AEV28371.1"/>
    </source>
</evidence>
<keyword evidence="3" id="KW-0378">Hydrolase</keyword>
<dbReference type="InterPro" id="IPR024607">
    <property type="entry name" value="Sulfatase_CS"/>
</dbReference>
<dbReference type="OrthoDB" id="312425at2"/>
<dbReference type="EMBL" id="CP003155">
    <property type="protein sequence ID" value="AEV28371.1"/>
    <property type="molecule type" value="Genomic_DNA"/>
</dbReference>
<dbReference type="InterPro" id="IPR000917">
    <property type="entry name" value="Sulfatase_N"/>
</dbReference>
<gene>
    <name evidence="6" type="ordered locus">SpiGrapes_0517</name>
</gene>
<name>G8QWS7_SPHPG</name>
<evidence type="ECO:0000259" key="5">
    <source>
        <dbReference type="Pfam" id="PF00884"/>
    </source>
</evidence>
<dbReference type="InterPro" id="IPR017850">
    <property type="entry name" value="Alkaline_phosphatase_core_sf"/>
</dbReference>
<reference evidence="6 7" key="1">
    <citation type="submission" date="2011-11" db="EMBL/GenBank/DDBJ databases">
        <title>Complete sequence of Spirochaeta sp. grapes.</title>
        <authorList>
            <consortium name="US DOE Joint Genome Institute"/>
            <person name="Lucas S."/>
            <person name="Han J."/>
            <person name="Lapidus A."/>
            <person name="Cheng J.-F."/>
            <person name="Goodwin L."/>
            <person name="Pitluck S."/>
            <person name="Peters L."/>
            <person name="Ovchinnikova G."/>
            <person name="Munk A.C."/>
            <person name="Detter J.C."/>
            <person name="Han C."/>
            <person name="Tapia R."/>
            <person name="Land M."/>
            <person name="Hauser L."/>
            <person name="Kyrpides N."/>
            <person name="Ivanova N."/>
            <person name="Pagani I."/>
            <person name="Ritalahtilisa K."/>
            <person name="Loeffler F."/>
            <person name="Woyke T."/>
        </authorList>
    </citation>
    <scope>NUCLEOTIDE SEQUENCE [LARGE SCALE GENOMIC DNA]</scope>
    <source>
        <strain evidence="7">ATCC BAA-1885 / DSM 22778 / Grapes</strain>
    </source>
</reference>
<dbReference type="Pfam" id="PF00884">
    <property type="entry name" value="Sulfatase"/>
    <property type="match status" value="1"/>
</dbReference>
<feature type="domain" description="Sulfatase N-terminal" evidence="5">
    <location>
        <begin position="7"/>
        <end position="339"/>
    </location>
</feature>
<dbReference type="Gene3D" id="3.40.720.10">
    <property type="entry name" value="Alkaline Phosphatase, subunit A"/>
    <property type="match status" value="1"/>
</dbReference>
<evidence type="ECO:0000313" key="7">
    <source>
        <dbReference type="Proteomes" id="UP000005632"/>
    </source>
</evidence>
<proteinExistence type="inferred from homology"/>
<evidence type="ECO:0000256" key="1">
    <source>
        <dbReference type="ARBA" id="ARBA00008779"/>
    </source>
</evidence>
<comment type="similarity">
    <text evidence="1">Belongs to the sulfatase family.</text>
</comment>
<keyword evidence="4" id="KW-0106">Calcium</keyword>
<dbReference type="KEGG" id="sgp:SpiGrapes_0517"/>
<dbReference type="GO" id="GO:0046872">
    <property type="term" value="F:metal ion binding"/>
    <property type="evidence" value="ECO:0007669"/>
    <property type="project" value="UniProtKB-KW"/>
</dbReference>
<dbReference type="InterPro" id="IPR050738">
    <property type="entry name" value="Sulfatase"/>
</dbReference>
<dbReference type="PROSITE" id="PS00149">
    <property type="entry name" value="SULFATASE_2"/>
    <property type="match status" value="1"/>
</dbReference>
<accession>G8QWS7</accession>
<keyword evidence="7" id="KW-1185">Reference proteome</keyword>
<dbReference type="GO" id="GO:0004065">
    <property type="term" value="F:arylsulfatase activity"/>
    <property type="evidence" value="ECO:0007669"/>
    <property type="project" value="TreeGrafter"/>
</dbReference>